<dbReference type="AlphaFoldDB" id="A0A6J6X9E5"/>
<evidence type="ECO:0000256" key="1">
    <source>
        <dbReference type="ARBA" id="ARBA00007637"/>
    </source>
</evidence>
<comment type="similarity">
    <text evidence="1">Belongs to the NAD(P)-dependent epimerase/dehydratase family.</text>
</comment>
<proteinExistence type="inferred from homology"/>
<organism evidence="3">
    <name type="scientific">freshwater metagenome</name>
    <dbReference type="NCBI Taxonomy" id="449393"/>
    <lineage>
        <taxon>unclassified sequences</taxon>
        <taxon>metagenomes</taxon>
        <taxon>ecological metagenomes</taxon>
    </lineage>
</organism>
<dbReference type="EMBL" id="CAEZZU010000289">
    <property type="protein sequence ID" value="CAB4791876.1"/>
    <property type="molecule type" value="Genomic_DNA"/>
</dbReference>
<dbReference type="SUPFAM" id="SSF51735">
    <property type="entry name" value="NAD(P)-binding Rossmann-fold domains"/>
    <property type="match status" value="1"/>
</dbReference>
<gene>
    <name evidence="3" type="ORF">UFOPK2925_01534</name>
</gene>
<dbReference type="Gene3D" id="3.40.50.720">
    <property type="entry name" value="NAD(P)-binding Rossmann-like Domain"/>
    <property type="match status" value="1"/>
</dbReference>
<evidence type="ECO:0000259" key="2">
    <source>
        <dbReference type="Pfam" id="PF01370"/>
    </source>
</evidence>
<dbReference type="PRINTS" id="PR01713">
    <property type="entry name" value="NUCEPIMERASE"/>
</dbReference>
<dbReference type="InterPro" id="IPR001509">
    <property type="entry name" value="Epimerase_deHydtase"/>
</dbReference>
<name>A0A6J6X9E5_9ZZZZ</name>
<reference evidence="3" key="1">
    <citation type="submission" date="2020-05" db="EMBL/GenBank/DDBJ databases">
        <authorList>
            <person name="Chiriac C."/>
            <person name="Salcher M."/>
            <person name="Ghai R."/>
            <person name="Kavagutti S V."/>
        </authorList>
    </citation>
    <scope>NUCLEOTIDE SEQUENCE</scope>
</reference>
<feature type="domain" description="NAD-dependent epimerase/dehydratase" evidence="2">
    <location>
        <begin position="5"/>
        <end position="240"/>
    </location>
</feature>
<dbReference type="PANTHER" id="PTHR43000">
    <property type="entry name" value="DTDP-D-GLUCOSE 4,6-DEHYDRATASE-RELATED"/>
    <property type="match status" value="1"/>
</dbReference>
<evidence type="ECO:0000313" key="3">
    <source>
        <dbReference type="EMBL" id="CAB4791876.1"/>
    </source>
</evidence>
<protein>
    <submittedName>
        <fullName evidence="3">Unannotated protein</fullName>
    </submittedName>
</protein>
<accession>A0A6J6X9E5</accession>
<dbReference type="Gene3D" id="3.90.25.10">
    <property type="entry name" value="UDP-galactose 4-epimerase, domain 1"/>
    <property type="match status" value="1"/>
</dbReference>
<sequence length="310" mass="32583">MPVKILITGGAGFIGSNLADALLARGDSVRILDDLSTGFKENVPDGAELIIGSVADEECVAAAMDGIEAVFHEGARGSVARSVALPLETDTANTHGTLTVLHRAQQAGVRRVIYASSSSVYGGATAPPTAETAPLVPRSPYAATKLAGEVYCRVFAELHGLETVALRYFNVFGPRQRPDSQYAAVIPLFIEALSAGKPVEVHGDGLQSRDFTYVSDVVAGNIAALDAPAEKCSGKVFNLAPGTTQSLLDLLDSLGRILGVTPERIHTESRAGDVKLSQADSSLITSALGFSCSVAFHEGLERTVEWFSKR</sequence>
<dbReference type="Pfam" id="PF01370">
    <property type="entry name" value="Epimerase"/>
    <property type="match status" value="1"/>
</dbReference>
<dbReference type="InterPro" id="IPR036291">
    <property type="entry name" value="NAD(P)-bd_dom_sf"/>
</dbReference>